<dbReference type="EMBL" id="ACFC01000002">
    <property type="protein sequence ID" value="EEE08643.1"/>
    <property type="molecule type" value="Genomic_DNA"/>
</dbReference>
<proteinExistence type="predicted"/>
<evidence type="ECO:0000313" key="3">
    <source>
        <dbReference type="Proteomes" id="UP000004535"/>
    </source>
</evidence>
<feature type="compositionally biased region" description="Basic residues" evidence="1">
    <location>
        <begin position="1"/>
        <end position="17"/>
    </location>
</feature>
<organism evidence="2 3">
    <name type="scientific">Burkholderia multivorans CGD2</name>
    <dbReference type="NCBI Taxonomy" id="513052"/>
    <lineage>
        <taxon>Bacteria</taxon>
        <taxon>Pseudomonadati</taxon>
        <taxon>Pseudomonadota</taxon>
        <taxon>Betaproteobacteria</taxon>
        <taxon>Burkholderiales</taxon>
        <taxon>Burkholderiaceae</taxon>
        <taxon>Burkholderia</taxon>
        <taxon>Burkholderia cepacia complex</taxon>
    </lineage>
</organism>
<name>B9BL26_9BURK</name>
<evidence type="ECO:0000313" key="2">
    <source>
        <dbReference type="EMBL" id="EEE08643.1"/>
    </source>
</evidence>
<dbReference type="Proteomes" id="UP000004535">
    <property type="component" value="Unassembled WGS sequence"/>
</dbReference>
<evidence type="ECO:0000256" key="1">
    <source>
        <dbReference type="SAM" id="MobiDB-lite"/>
    </source>
</evidence>
<sequence>MRRQLASRSLAARRRNATKTTCRAQQGRYARLLASNRVKARAA</sequence>
<comment type="caution">
    <text evidence="2">The sequence shown here is derived from an EMBL/GenBank/DDBJ whole genome shotgun (WGS) entry which is preliminary data.</text>
</comment>
<dbReference type="AlphaFoldDB" id="B9BL26"/>
<accession>B9BL26</accession>
<gene>
    <name evidence="2" type="ORF">BURMUCGD2_5785</name>
</gene>
<protein>
    <submittedName>
        <fullName evidence="2">Uncharacterized protein</fullName>
    </submittedName>
</protein>
<feature type="region of interest" description="Disordered" evidence="1">
    <location>
        <begin position="1"/>
        <end position="24"/>
    </location>
</feature>
<reference evidence="2 3" key="1">
    <citation type="journal article" date="2012" name="J. Bacteriol.">
        <title>Draft Genome Sequence Determination for Cystic Fibrosis and Chronic Granulomatous Disease Burkholderia multivorans Isolates.</title>
        <authorList>
            <person name="Varga J.J."/>
            <person name="Losada L."/>
            <person name="Zelazny A.M."/>
            <person name="Brinkac L."/>
            <person name="Harkins D."/>
            <person name="Radune D."/>
            <person name="Hostetler J."/>
            <person name="Sampaio E.P."/>
            <person name="Ronning C.M."/>
            <person name="Nierman W.C."/>
            <person name="Greenberg D.E."/>
            <person name="Holland S.M."/>
            <person name="Goldberg J.B."/>
        </authorList>
    </citation>
    <scope>NUCLEOTIDE SEQUENCE [LARGE SCALE GENOMIC DNA]</scope>
    <source>
        <strain evidence="2 3">CGD2</strain>
    </source>
</reference>